<proteinExistence type="predicted"/>
<protein>
    <submittedName>
        <fullName evidence="1">Uncharacterized protein</fullName>
    </submittedName>
</protein>
<dbReference type="EMBL" id="JACHJH010000005">
    <property type="protein sequence ID" value="MBB4894464.1"/>
    <property type="molecule type" value="Genomic_DNA"/>
</dbReference>
<gene>
    <name evidence="1" type="ORF">FHS39_003522</name>
</gene>
<reference evidence="1 2" key="1">
    <citation type="submission" date="2020-08" db="EMBL/GenBank/DDBJ databases">
        <title>Genomic Encyclopedia of Type Strains, Phase III (KMG-III): the genomes of soil and plant-associated and newly described type strains.</title>
        <authorList>
            <person name="Whitman W."/>
        </authorList>
    </citation>
    <scope>NUCLEOTIDE SEQUENCE [LARGE SCALE GENOMIC DNA]</scope>
    <source>
        <strain evidence="1 2">CECT 3266</strain>
    </source>
</reference>
<organism evidence="1 2">
    <name type="scientific">Streptomyces olivoverticillatus</name>
    <dbReference type="NCBI Taxonomy" id="66427"/>
    <lineage>
        <taxon>Bacteria</taxon>
        <taxon>Bacillati</taxon>
        <taxon>Actinomycetota</taxon>
        <taxon>Actinomycetes</taxon>
        <taxon>Kitasatosporales</taxon>
        <taxon>Streptomycetaceae</taxon>
        <taxon>Streptomyces</taxon>
    </lineage>
</organism>
<dbReference type="RefSeq" id="WP_184350277.1">
    <property type="nucleotide sequence ID" value="NZ_JACHJH010000005.1"/>
</dbReference>
<evidence type="ECO:0000313" key="2">
    <source>
        <dbReference type="Proteomes" id="UP000556084"/>
    </source>
</evidence>
<keyword evidence="2" id="KW-1185">Reference proteome</keyword>
<dbReference type="AlphaFoldDB" id="A0A7W7LQM6"/>
<comment type="caution">
    <text evidence="1">The sequence shown here is derived from an EMBL/GenBank/DDBJ whole genome shotgun (WGS) entry which is preliminary data.</text>
</comment>
<name>A0A7W7LQM6_9ACTN</name>
<sequence length="84" mass="9651">MPDPDAVSYSRDIRPLFTDLDVTHMREFGIFLDDYAFMSVPVNAESAYFQVSHRLMPPPDSGEDAWPTERIHLLRDWIDGGLLP</sequence>
<dbReference type="Proteomes" id="UP000556084">
    <property type="component" value="Unassembled WGS sequence"/>
</dbReference>
<evidence type="ECO:0000313" key="1">
    <source>
        <dbReference type="EMBL" id="MBB4894464.1"/>
    </source>
</evidence>
<accession>A0A7W7LQM6</accession>